<dbReference type="EMBL" id="CAWYQH010000114">
    <property type="protein sequence ID" value="CAK8690306.1"/>
    <property type="molecule type" value="Genomic_DNA"/>
</dbReference>
<dbReference type="SUPFAM" id="SSF48403">
    <property type="entry name" value="Ankyrin repeat"/>
    <property type="match status" value="1"/>
</dbReference>
<keyword evidence="2" id="KW-0677">Repeat</keyword>
<dbReference type="SUPFAM" id="SSF52151">
    <property type="entry name" value="FabD/lysophospholipase-like"/>
    <property type="match status" value="1"/>
</dbReference>
<evidence type="ECO:0000256" key="5">
    <source>
        <dbReference type="ARBA" id="ARBA00023098"/>
    </source>
</evidence>
<evidence type="ECO:0000313" key="11">
    <source>
        <dbReference type="Proteomes" id="UP001642483"/>
    </source>
</evidence>
<gene>
    <name evidence="10" type="ORF">CVLEPA_LOCUS22933</name>
</gene>
<dbReference type="Pfam" id="PF13857">
    <property type="entry name" value="Ank_5"/>
    <property type="match status" value="1"/>
</dbReference>
<keyword evidence="8" id="KW-0442">Lipid degradation</keyword>
<evidence type="ECO:0000256" key="6">
    <source>
        <dbReference type="ARBA" id="ARBA00023422"/>
    </source>
</evidence>
<dbReference type="InterPro" id="IPR002110">
    <property type="entry name" value="Ankyrin_rpt"/>
</dbReference>
<evidence type="ECO:0000313" key="10">
    <source>
        <dbReference type="EMBL" id="CAK8690306.1"/>
    </source>
</evidence>
<keyword evidence="11" id="KW-1185">Reference proteome</keyword>
<dbReference type="PROSITE" id="PS50088">
    <property type="entry name" value="ANK_REPEAT"/>
    <property type="match status" value="3"/>
</dbReference>
<dbReference type="SMART" id="SM00248">
    <property type="entry name" value="ANK"/>
    <property type="match status" value="6"/>
</dbReference>
<dbReference type="InterPro" id="IPR047148">
    <property type="entry name" value="PLPL9"/>
</dbReference>
<dbReference type="Gene3D" id="1.25.40.20">
    <property type="entry name" value="Ankyrin repeat-containing domain"/>
    <property type="match status" value="1"/>
</dbReference>
<proteinExistence type="predicted"/>
<accession>A0ABP0GEV5</accession>
<dbReference type="InterPro" id="IPR016035">
    <property type="entry name" value="Acyl_Trfase/lysoPLipase"/>
</dbReference>
<dbReference type="PANTHER" id="PTHR24139">
    <property type="entry name" value="CALCIUM-INDEPENDENT PHOSPHOLIPASE A2"/>
    <property type="match status" value="1"/>
</dbReference>
<feature type="short sequence motif" description="GXGXXG" evidence="8">
    <location>
        <begin position="460"/>
        <end position="465"/>
    </location>
</feature>
<dbReference type="InterPro" id="IPR036770">
    <property type="entry name" value="Ankyrin_rpt-contain_sf"/>
</dbReference>
<evidence type="ECO:0000256" key="2">
    <source>
        <dbReference type="ARBA" id="ARBA00022737"/>
    </source>
</evidence>
<feature type="short sequence motif" description="DGA/G" evidence="8">
    <location>
        <begin position="638"/>
        <end position="640"/>
    </location>
</feature>
<evidence type="ECO:0000256" key="1">
    <source>
        <dbReference type="ARBA" id="ARBA00013278"/>
    </source>
</evidence>
<evidence type="ECO:0000256" key="7">
    <source>
        <dbReference type="PROSITE-ProRule" id="PRU00023"/>
    </source>
</evidence>
<feature type="repeat" description="ANK" evidence="7">
    <location>
        <begin position="157"/>
        <end position="189"/>
    </location>
</feature>
<dbReference type="PANTHER" id="PTHR24139:SF34">
    <property type="entry name" value="85_88 KDA CALCIUM-INDEPENDENT PHOSPHOLIPASE A2"/>
    <property type="match status" value="1"/>
</dbReference>
<evidence type="ECO:0000256" key="3">
    <source>
        <dbReference type="ARBA" id="ARBA00022801"/>
    </source>
</evidence>
<feature type="repeat" description="ANK" evidence="7">
    <location>
        <begin position="227"/>
        <end position="253"/>
    </location>
</feature>
<dbReference type="Gene3D" id="3.40.1090.10">
    <property type="entry name" value="Cytosolic phospholipase A2 catalytic domain"/>
    <property type="match status" value="1"/>
</dbReference>
<reference evidence="10 11" key="1">
    <citation type="submission" date="2024-02" db="EMBL/GenBank/DDBJ databases">
        <authorList>
            <person name="Daric V."/>
            <person name="Darras S."/>
        </authorList>
    </citation>
    <scope>NUCLEOTIDE SEQUENCE [LARGE SCALE GENOMIC DNA]</scope>
</reference>
<comment type="caution">
    <text evidence="10">The sequence shown here is derived from an EMBL/GenBank/DDBJ whole genome shotgun (WGS) entry which is preliminary data.</text>
</comment>
<name>A0ABP0GEV5_CLALP</name>
<keyword evidence="4 7" id="KW-0040">ANK repeat</keyword>
<sequence>MISDQRKMNFASFVLDKINQVVSDPYSVREFNDASWKEADLIVSNEPLALHFLNDYFDIFLLDSSQPDRAFRLCHLPASKRKDANDYYDKLISKLPALLCRNIEGCFDVSKLQASCTMIRTRTIWSPAHIAVEAGLVDVFQSGSPVTQWIDSQSCEQHFTPLHLACQLRSPQTVVRLIECGADLSKCDDNGNSSFHLVVNQGSHEILKVLCSTRPLDGAILDILNNDGENCLHIAAKQNKFRMCRLLIENGANPLHKGTIALPIHFALKHGSTKSVEILLEHEPAQVSQICSKHGGVPLHWCKTKADVKLLFQHRAPADVRSDQHHLPLHIMVLRSRLEAAIAIILGNADVNGKGRNGNTALHLAVLHDHDSLVKMLLLFGADCFAKNDFGETPGLLALRSAKPNKDKIVSMFSCIGSLLVEPSQNNHSNKFSVNDSQVDGCHGNSDDRSKKLKVLCLDGGGVRGLVMTQILMALEKYTGQHMRELFDWVSGTSTGGILAIGLMFGLSAIETQRIYFRLKDAVFKGSRPYDSKPIEEFLKKEFGENTTMRDLADGPKLIITATLADRKPVELYTFKNYDISSEKRFSRNNSFSSKLSQADLSKLKEVQESTLDELVWKVARRSGSAPSYFRAMDQFLDGGLVANNPTLDTLTEIHKYKKMRKTSGSEVPDVGLVVSLGTGLVKTTTSRSVDLVRSTNPVALINSALAGIELMQLMVDAACESSNHVVERARAWCESVGAEYHRLNPPLEEDLSLDETNDEKLLGILWETQVYLHDNQDLIKNIASALKGSSASF</sequence>
<evidence type="ECO:0000256" key="4">
    <source>
        <dbReference type="ARBA" id="ARBA00023043"/>
    </source>
</evidence>
<feature type="repeat" description="ANK" evidence="7">
    <location>
        <begin position="357"/>
        <end position="389"/>
    </location>
</feature>
<feature type="domain" description="PNPLA" evidence="9">
    <location>
        <begin position="456"/>
        <end position="651"/>
    </location>
</feature>
<dbReference type="Pfam" id="PF01734">
    <property type="entry name" value="Patatin"/>
    <property type="match status" value="1"/>
</dbReference>
<feature type="active site" description="Proton acceptor" evidence="8">
    <location>
        <position position="638"/>
    </location>
</feature>
<comment type="catalytic activity">
    <reaction evidence="6">
        <text>a 1,2-diacyl-sn-glycero-3-phosphocholine + H2O = a 1-acyl-sn-glycero-3-phosphocholine + a fatty acid + H(+)</text>
        <dbReference type="Rhea" id="RHEA:15801"/>
        <dbReference type="ChEBI" id="CHEBI:15377"/>
        <dbReference type="ChEBI" id="CHEBI:15378"/>
        <dbReference type="ChEBI" id="CHEBI:28868"/>
        <dbReference type="ChEBI" id="CHEBI:57643"/>
        <dbReference type="ChEBI" id="CHEBI:58168"/>
        <dbReference type="EC" id="3.1.1.4"/>
    </reaction>
    <physiologicalReaction direction="left-to-right" evidence="6">
        <dbReference type="Rhea" id="RHEA:15802"/>
    </physiologicalReaction>
</comment>
<keyword evidence="5 8" id="KW-0443">Lipid metabolism</keyword>
<feature type="short sequence motif" description="GXSXG" evidence="8">
    <location>
        <begin position="492"/>
        <end position="496"/>
    </location>
</feature>
<protein>
    <recommendedName>
        <fullName evidence="1">phospholipase A2</fullName>
        <ecNumber evidence="1">3.1.1.4</ecNumber>
    </recommendedName>
</protein>
<dbReference type="Proteomes" id="UP001642483">
    <property type="component" value="Unassembled WGS sequence"/>
</dbReference>
<dbReference type="EC" id="3.1.1.4" evidence="1"/>
<evidence type="ECO:0000256" key="8">
    <source>
        <dbReference type="PROSITE-ProRule" id="PRU01161"/>
    </source>
</evidence>
<organism evidence="10 11">
    <name type="scientific">Clavelina lepadiformis</name>
    <name type="common">Light-bulb sea squirt</name>
    <name type="synonym">Ascidia lepadiformis</name>
    <dbReference type="NCBI Taxonomy" id="159417"/>
    <lineage>
        <taxon>Eukaryota</taxon>
        <taxon>Metazoa</taxon>
        <taxon>Chordata</taxon>
        <taxon>Tunicata</taxon>
        <taxon>Ascidiacea</taxon>
        <taxon>Aplousobranchia</taxon>
        <taxon>Clavelinidae</taxon>
        <taxon>Clavelina</taxon>
    </lineage>
</organism>
<feature type="active site" description="Nucleophile" evidence="8">
    <location>
        <position position="494"/>
    </location>
</feature>
<evidence type="ECO:0000259" key="9">
    <source>
        <dbReference type="PROSITE" id="PS51635"/>
    </source>
</evidence>
<dbReference type="InterPro" id="IPR002641">
    <property type="entry name" value="PNPLA_dom"/>
</dbReference>
<keyword evidence="3 8" id="KW-0378">Hydrolase</keyword>
<dbReference type="PROSITE" id="PS50297">
    <property type="entry name" value="ANK_REP_REGION"/>
    <property type="match status" value="3"/>
</dbReference>
<dbReference type="Pfam" id="PF12796">
    <property type="entry name" value="Ank_2"/>
    <property type="match status" value="1"/>
</dbReference>
<dbReference type="PROSITE" id="PS51635">
    <property type="entry name" value="PNPLA"/>
    <property type="match status" value="1"/>
</dbReference>